<evidence type="ECO:0000256" key="1">
    <source>
        <dbReference type="SAM" id="Coils"/>
    </source>
</evidence>
<gene>
    <name evidence="2" type="ORF">L1F06_016975</name>
</gene>
<proteinExistence type="predicted"/>
<keyword evidence="1" id="KW-0175">Coiled coil</keyword>
<name>A0ABY5A5X9_9GAMM</name>
<dbReference type="GeneID" id="300082696"/>
<dbReference type="Proteomes" id="UP001054897">
    <property type="component" value="Chromosome"/>
</dbReference>
<evidence type="ECO:0000313" key="3">
    <source>
        <dbReference type="Proteomes" id="UP001054897"/>
    </source>
</evidence>
<feature type="coiled-coil region" evidence="1">
    <location>
        <begin position="130"/>
        <end position="158"/>
    </location>
</feature>
<dbReference type="EMBL" id="CP099397">
    <property type="protein sequence ID" value="USR38353.1"/>
    <property type="molecule type" value="Genomic_DNA"/>
</dbReference>
<sequence>MSKHLITHVYDQATVDKLIENRLSFYAVDTPEDSHRAGRSAYGALEYVQADSPLQLLLTFQEKLEQGYTLNKRLPVTVMQTGGYGTFSCYMAKPAEAQARDFQAIKAEVTDSYNEQRRQAFEAHRATIVAESLERARRAEAKKAAEAEAKLIAKLEREATEALGGEFA</sequence>
<reference evidence="2" key="1">
    <citation type="submission" date="2022-06" db="EMBL/GenBank/DDBJ databases">
        <title>Complete genome of Pseudomonas hydrolytica DSWY01T.</title>
        <authorList>
            <person name="Jung J."/>
            <person name="Jeon C.O."/>
        </authorList>
    </citation>
    <scope>NUCLEOTIDE SEQUENCE</scope>
    <source>
        <strain evidence="2">DSWY01</strain>
    </source>
</reference>
<evidence type="ECO:0000313" key="2">
    <source>
        <dbReference type="EMBL" id="USR38353.1"/>
    </source>
</evidence>
<keyword evidence="3" id="KW-1185">Reference proteome</keyword>
<organism evidence="2 3">
    <name type="scientific">Ectopseudomonas hydrolytica</name>
    <dbReference type="NCBI Taxonomy" id="2493633"/>
    <lineage>
        <taxon>Bacteria</taxon>
        <taxon>Pseudomonadati</taxon>
        <taxon>Pseudomonadota</taxon>
        <taxon>Gammaproteobacteria</taxon>
        <taxon>Pseudomonadales</taxon>
        <taxon>Pseudomonadaceae</taxon>
        <taxon>Ectopseudomonas</taxon>
    </lineage>
</organism>
<accession>A0ABY5A5X9</accession>
<protein>
    <submittedName>
        <fullName evidence="2">Uncharacterized protein</fullName>
    </submittedName>
</protein>
<dbReference type="RefSeq" id="WP_129481513.1">
    <property type="nucleotide sequence ID" value="NZ_CP099397.1"/>
</dbReference>